<dbReference type="PhylomeDB" id="K4B5P7"/>
<dbReference type="InterPro" id="IPR052361">
    <property type="entry name" value="F-box_domain"/>
</dbReference>
<sequence length="245" mass="27965">MLTISLPKYNLKDCSASSLLYDSAAEALDLEYPTKEIRRSVEVVGSVHGLICLVIAKKYFLIWNPSIRKFKKLPECRDEFCFGHHFLYGFGYDEVHGDYKVKMYSLNSDSWTSLEDFDSGVLGTESGVFVNGKLHWANSAYRRSGWDIISVDLADSTRGEVEQPYYAEGDFGLTLGVLGSDLSVFCNYRRIQAEVWVLKECGVKESWIKMFTIDIPCDPRMSYKFFNSFACQIKVKFCFILAQLS</sequence>
<reference evidence="2" key="1">
    <citation type="journal article" date="2012" name="Nature">
        <title>The tomato genome sequence provides insights into fleshy fruit evolution.</title>
        <authorList>
            <consortium name="Tomato Genome Consortium"/>
        </authorList>
    </citation>
    <scope>NUCLEOTIDE SEQUENCE [LARGE SCALE GENOMIC DNA]</scope>
    <source>
        <strain evidence="2">cv. Heinz 1706</strain>
    </source>
</reference>
<accession>K4B5P7</accession>
<dbReference type="PANTHER" id="PTHR31790:SF588">
    <property type="entry name" value="F-BOX DOMAIN-CONTAINING PROTEIN"/>
    <property type="match status" value="1"/>
</dbReference>
<dbReference type="PaxDb" id="4081-Solyc02g033040.2.1"/>
<dbReference type="EnsemblPlants" id="Solyc02g033040.2.1">
    <property type="protein sequence ID" value="Solyc02g033040.2.1"/>
    <property type="gene ID" value="Solyc02g033040.2"/>
</dbReference>
<proteinExistence type="predicted"/>
<dbReference type="HOGENOM" id="CLU_027176_1_0_1"/>
<dbReference type="NCBIfam" id="TIGR01640">
    <property type="entry name" value="F_box_assoc_1"/>
    <property type="match status" value="1"/>
</dbReference>
<evidence type="ECO:0000313" key="2">
    <source>
        <dbReference type="EnsemblPlants" id="Solyc02g033040.2.1"/>
    </source>
</evidence>
<dbReference type="InterPro" id="IPR006527">
    <property type="entry name" value="F-box-assoc_dom_typ1"/>
</dbReference>
<protein>
    <recommendedName>
        <fullName evidence="1">F-box associated beta-propeller type 1 domain-containing protein</fullName>
    </recommendedName>
</protein>
<dbReference type="eggNOG" id="ENOG502QUVH">
    <property type="taxonomic scope" value="Eukaryota"/>
</dbReference>
<reference evidence="2" key="2">
    <citation type="submission" date="2015-06" db="UniProtKB">
        <authorList>
            <consortium name="EnsemblPlants"/>
        </authorList>
    </citation>
    <scope>IDENTIFICATION</scope>
    <source>
        <strain evidence="2">cv. Heinz 1706</strain>
    </source>
</reference>
<organism evidence="2">
    <name type="scientific">Solanum lycopersicum</name>
    <name type="common">Tomato</name>
    <name type="synonym">Lycopersicon esculentum</name>
    <dbReference type="NCBI Taxonomy" id="4081"/>
    <lineage>
        <taxon>Eukaryota</taxon>
        <taxon>Viridiplantae</taxon>
        <taxon>Streptophyta</taxon>
        <taxon>Embryophyta</taxon>
        <taxon>Tracheophyta</taxon>
        <taxon>Spermatophyta</taxon>
        <taxon>Magnoliopsida</taxon>
        <taxon>eudicotyledons</taxon>
        <taxon>Gunneridae</taxon>
        <taxon>Pentapetalae</taxon>
        <taxon>asterids</taxon>
        <taxon>lamiids</taxon>
        <taxon>Solanales</taxon>
        <taxon>Solanaceae</taxon>
        <taxon>Solanoideae</taxon>
        <taxon>Solaneae</taxon>
        <taxon>Solanum</taxon>
        <taxon>Solanum subgen. Lycopersicon</taxon>
    </lineage>
</organism>
<feature type="domain" description="F-box associated beta-propeller type 1" evidence="1">
    <location>
        <begin position="46"/>
        <end position="230"/>
    </location>
</feature>
<evidence type="ECO:0000313" key="3">
    <source>
        <dbReference type="Proteomes" id="UP000004994"/>
    </source>
</evidence>
<dbReference type="InterPro" id="IPR017451">
    <property type="entry name" value="F-box-assoc_interact_dom"/>
</dbReference>
<evidence type="ECO:0000259" key="1">
    <source>
        <dbReference type="Pfam" id="PF07734"/>
    </source>
</evidence>
<dbReference type="AlphaFoldDB" id="K4B5P7"/>
<dbReference type="Pfam" id="PF07734">
    <property type="entry name" value="FBA_1"/>
    <property type="match status" value="1"/>
</dbReference>
<dbReference type="Proteomes" id="UP000004994">
    <property type="component" value="Chromosome 2"/>
</dbReference>
<name>K4B5P7_SOLLC</name>
<keyword evidence="3" id="KW-1185">Reference proteome</keyword>
<dbReference type="InParanoid" id="K4B5P7"/>
<dbReference type="Gramene" id="Solyc02g033040.2.1">
    <property type="protein sequence ID" value="Solyc02g033040.2.1"/>
    <property type="gene ID" value="Solyc02g033040.2"/>
</dbReference>
<dbReference type="PANTHER" id="PTHR31790">
    <property type="entry name" value="OS02G0783600 PROTEIN"/>
    <property type="match status" value="1"/>
</dbReference>
<dbReference type="OMA" id="PFITHEY"/>